<evidence type="ECO:0000259" key="22">
    <source>
        <dbReference type="PROSITE" id="PS50011"/>
    </source>
</evidence>
<dbReference type="AlphaFoldDB" id="A0A2G8LM66"/>
<keyword evidence="6 17" id="KW-0547">Nucleotide-binding</keyword>
<dbReference type="InterPro" id="IPR003599">
    <property type="entry name" value="Ig_sub"/>
</dbReference>
<dbReference type="InterPro" id="IPR000719">
    <property type="entry name" value="Prot_kinase_dom"/>
</dbReference>
<keyword evidence="9 21" id="KW-1133">Transmembrane helix</keyword>
<keyword evidence="13" id="KW-0325">Glycoprotein</keyword>
<dbReference type="FunFam" id="1.10.510.10:FF:000190">
    <property type="entry name" value="Proto-oncogene tyrosine-protein kinase receptor Ret"/>
    <property type="match status" value="1"/>
</dbReference>
<evidence type="ECO:0000256" key="8">
    <source>
        <dbReference type="ARBA" id="ARBA00022840"/>
    </source>
</evidence>
<feature type="compositionally biased region" description="Polar residues" evidence="20">
    <location>
        <begin position="511"/>
        <end position="522"/>
    </location>
</feature>
<feature type="compositionally biased region" description="Low complexity" evidence="20">
    <location>
        <begin position="431"/>
        <end position="442"/>
    </location>
</feature>
<proteinExistence type="predicted"/>
<evidence type="ECO:0000256" key="4">
    <source>
        <dbReference type="ARBA" id="ARBA00022692"/>
    </source>
</evidence>
<dbReference type="SUPFAM" id="SSF48726">
    <property type="entry name" value="Immunoglobulin"/>
    <property type="match status" value="3"/>
</dbReference>
<dbReference type="GO" id="GO:0005524">
    <property type="term" value="F:ATP binding"/>
    <property type="evidence" value="ECO:0007669"/>
    <property type="project" value="UniProtKB-UniRule"/>
</dbReference>
<evidence type="ECO:0000256" key="1">
    <source>
        <dbReference type="ARBA" id="ARBA00004479"/>
    </source>
</evidence>
<organism evidence="24 25">
    <name type="scientific">Stichopus japonicus</name>
    <name type="common">Sea cucumber</name>
    <dbReference type="NCBI Taxonomy" id="307972"/>
    <lineage>
        <taxon>Eukaryota</taxon>
        <taxon>Metazoa</taxon>
        <taxon>Echinodermata</taxon>
        <taxon>Eleutherozoa</taxon>
        <taxon>Echinozoa</taxon>
        <taxon>Holothuroidea</taxon>
        <taxon>Aspidochirotacea</taxon>
        <taxon>Aspidochirotida</taxon>
        <taxon>Stichopodidae</taxon>
        <taxon>Apostichopus</taxon>
    </lineage>
</organism>
<dbReference type="GO" id="GO:0046872">
    <property type="term" value="F:metal ion binding"/>
    <property type="evidence" value="ECO:0007669"/>
    <property type="project" value="UniProtKB-KW"/>
</dbReference>
<feature type="binding site" evidence="17">
    <location>
        <begin position="634"/>
        <end position="641"/>
    </location>
    <ligand>
        <name>ATP</name>
        <dbReference type="ChEBI" id="CHEBI:30616"/>
    </ligand>
</feature>
<keyword evidence="5" id="KW-0732">Signal</keyword>
<evidence type="ECO:0000256" key="14">
    <source>
        <dbReference type="ARBA" id="ARBA00023319"/>
    </source>
</evidence>
<feature type="region of interest" description="Disordered" evidence="20">
    <location>
        <begin position="156"/>
        <end position="182"/>
    </location>
</feature>
<evidence type="ECO:0000256" key="13">
    <source>
        <dbReference type="ARBA" id="ARBA00023180"/>
    </source>
</evidence>
<dbReference type="Gene3D" id="1.10.510.10">
    <property type="entry name" value="Transferase(Phosphotransferase) domain 1"/>
    <property type="match status" value="1"/>
</dbReference>
<dbReference type="GO" id="GO:0043235">
    <property type="term" value="C:receptor complex"/>
    <property type="evidence" value="ECO:0007669"/>
    <property type="project" value="TreeGrafter"/>
</dbReference>
<dbReference type="InterPro" id="IPR001245">
    <property type="entry name" value="Ser-Thr/Tyr_kinase_cat_dom"/>
</dbReference>
<evidence type="ECO:0000256" key="5">
    <source>
        <dbReference type="ARBA" id="ARBA00022729"/>
    </source>
</evidence>
<keyword evidence="14" id="KW-0393">Immunoglobulin domain</keyword>
<dbReference type="SMART" id="SM00219">
    <property type="entry name" value="TyrKc"/>
    <property type="match status" value="1"/>
</dbReference>
<feature type="active site" description="Proton acceptor" evidence="16">
    <location>
        <position position="769"/>
    </location>
</feature>
<evidence type="ECO:0000259" key="23">
    <source>
        <dbReference type="PROSITE" id="PS50835"/>
    </source>
</evidence>
<dbReference type="PROSITE" id="PS50011">
    <property type="entry name" value="PROTEIN_KINASE_DOM"/>
    <property type="match status" value="1"/>
</dbReference>
<dbReference type="GO" id="GO:0004714">
    <property type="term" value="F:transmembrane receptor protein tyrosine kinase activity"/>
    <property type="evidence" value="ECO:0007669"/>
    <property type="project" value="UniProtKB-EC"/>
</dbReference>
<keyword evidence="7" id="KW-0418">Kinase</keyword>
<evidence type="ECO:0000256" key="6">
    <source>
        <dbReference type="ARBA" id="ARBA00022741"/>
    </source>
</evidence>
<keyword evidence="18" id="KW-0460">Magnesium</keyword>
<gene>
    <name evidence="24" type="ORF">BSL78_01716</name>
</gene>
<evidence type="ECO:0000256" key="11">
    <source>
        <dbReference type="ARBA" id="ARBA00023137"/>
    </source>
</evidence>
<dbReference type="InterPro" id="IPR036179">
    <property type="entry name" value="Ig-like_dom_sf"/>
</dbReference>
<keyword evidence="8 17" id="KW-0067">ATP-binding</keyword>
<evidence type="ECO:0000256" key="10">
    <source>
        <dbReference type="ARBA" id="ARBA00023136"/>
    </source>
</evidence>
<evidence type="ECO:0000256" key="2">
    <source>
        <dbReference type="ARBA" id="ARBA00011902"/>
    </source>
</evidence>
<name>A0A2G8LM66_STIJA</name>
<dbReference type="PIRSF" id="PIRSF000615">
    <property type="entry name" value="TyrPK_CSF1-R"/>
    <property type="match status" value="1"/>
</dbReference>
<evidence type="ECO:0000256" key="17">
    <source>
        <dbReference type="PIRSR" id="PIRSR000615-2"/>
    </source>
</evidence>
<evidence type="ECO:0000256" key="20">
    <source>
        <dbReference type="SAM" id="MobiDB-lite"/>
    </source>
</evidence>
<evidence type="ECO:0000256" key="21">
    <source>
        <dbReference type="SAM" id="Phobius"/>
    </source>
</evidence>
<evidence type="ECO:0000256" key="18">
    <source>
        <dbReference type="PIRSR" id="PIRSR000615-3"/>
    </source>
</evidence>
<dbReference type="SMART" id="SM00408">
    <property type="entry name" value="IGc2"/>
    <property type="match status" value="3"/>
</dbReference>
<dbReference type="Gene3D" id="3.30.200.20">
    <property type="entry name" value="Phosphorylase Kinase, domain 1"/>
    <property type="match status" value="1"/>
</dbReference>
<dbReference type="Pfam" id="PF07714">
    <property type="entry name" value="PK_Tyr_Ser-Thr"/>
    <property type="match status" value="1"/>
</dbReference>
<dbReference type="EC" id="2.7.10.1" evidence="2"/>
<dbReference type="InterPro" id="IPR017441">
    <property type="entry name" value="Protein_kinase_ATP_BS"/>
</dbReference>
<comment type="catalytic activity">
    <reaction evidence="15">
        <text>L-tyrosyl-[protein] + ATP = O-phospho-L-tyrosyl-[protein] + ADP + H(+)</text>
        <dbReference type="Rhea" id="RHEA:10596"/>
        <dbReference type="Rhea" id="RHEA-COMP:10136"/>
        <dbReference type="Rhea" id="RHEA-COMP:20101"/>
        <dbReference type="ChEBI" id="CHEBI:15378"/>
        <dbReference type="ChEBI" id="CHEBI:30616"/>
        <dbReference type="ChEBI" id="CHEBI:46858"/>
        <dbReference type="ChEBI" id="CHEBI:61978"/>
        <dbReference type="ChEBI" id="CHEBI:456216"/>
        <dbReference type="EC" id="2.7.10.1"/>
    </reaction>
</comment>
<dbReference type="InterPro" id="IPR007110">
    <property type="entry name" value="Ig-like_dom"/>
</dbReference>
<dbReference type="Pfam" id="PF07679">
    <property type="entry name" value="I-set"/>
    <property type="match status" value="2"/>
</dbReference>
<keyword evidence="12" id="KW-1015">Disulfide bond</keyword>
<dbReference type="CDD" id="cd00192">
    <property type="entry name" value="PTKc"/>
    <property type="match status" value="1"/>
</dbReference>
<dbReference type="InterPro" id="IPR011009">
    <property type="entry name" value="Kinase-like_dom_sf"/>
</dbReference>
<dbReference type="PRINTS" id="PR00109">
    <property type="entry name" value="TYRKINASE"/>
</dbReference>
<keyword evidence="25" id="KW-1185">Reference proteome</keyword>
<dbReference type="PROSITE" id="PS00107">
    <property type="entry name" value="PROTEIN_KINASE_ATP"/>
    <property type="match status" value="1"/>
</dbReference>
<evidence type="ECO:0000256" key="7">
    <source>
        <dbReference type="ARBA" id="ARBA00022777"/>
    </source>
</evidence>
<keyword evidence="10 21" id="KW-0472">Membrane</keyword>
<feature type="domain" description="Ig-like" evidence="23">
    <location>
        <begin position="19"/>
        <end position="119"/>
    </location>
</feature>
<dbReference type="Proteomes" id="UP000230750">
    <property type="component" value="Unassembled WGS sequence"/>
</dbReference>
<dbReference type="STRING" id="307972.A0A2G8LM66"/>
<comment type="caution">
    <text evidence="24">The sequence shown here is derived from an EMBL/GenBank/DDBJ whole genome shotgun (WGS) entry which is preliminary data.</text>
</comment>
<dbReference type="InterPro" id="IPR050122">
    <property type="entry name" value="RTK"/>
</dbReference>
<keyword evidence="24" id="KW-0675">Receptor</keyword>
<keyword evidence="3" id="KW-0808">Transferase</keyword>
<accession>A0A2G8LM66</accession>
<keyword evidence="18" id="KW-0479">Metal-binding</keyword>
<dbReference type="PROSITE" id="PS50835">
    <property type="entry name" value="IG_LIKE"/>
    <property type="match status" value="3"/>
</dbReference>
<feature type="domain" description="Ig-like" evidence="23">
    <location>
        <begin position="131"/>
        <end position="218"/>
    </location>
</feature>
<dbReference type="SUPFAM" id="SSF56112">
    <property type="entry name" value="Protein kinase-like (PK-like)"/>
    <property type="match status" value="1"/>
</dbReference>
<evidence type="ECO:0000313" key="24">
    <source>
        <dbReference type="EMBL" id="PIK61358.1"/>
    </source>
</evidence>
<dbReference type="InterPro" id="IPR013783">
    <property type="entry name" value="Ig-like_fold"/>
</dbReference>
<feature type="binding site" evidence="17 19">
    <location>
        <position position="661"/>
    </location>
    <ligand>
        <name>ATP</name>
        <dbReference type="ChEBI" id="CHEBI:30616"/>
    </ligand>
</feature>
<feature type="binding site" evidence="17">
    <location>
        <position position="773"/>
    </location>
    <ligand>
        <name>ATP</name>
        <dbReference type="ChEBI" id="CHEBI:30616"/>
    </ligand>
</feature>
<feature type="region of interest" description="Disordered" evidence="20">
    <location>
        <begin position="507"/>
        <end position="531"/>
    </location>
</feature>
<evidence type="ECO:0000256" key="12">
    <source>
        <dbReference type="ARBA" id="ARBA00023157"/>
    </source>
</evidence>
<feature type="compositionally biased region" description="Polar residues" evidence="20">
    <location>
        <begin position="447"/>
        <end position="466"/>
    </location>
</feature>
<evidence type="ECO:0000256" key="15">
    <source>
        <dbReference type="ARBA" id="ARBA00051243"/>
    </source>
</evidence>
<protein>
    <recommendedName>
        <fullName evidence="2">receptor protein-tyrosine kinase</fullName>
        <ecNumber evidence="2">2.7.10.1</ecNumber>
    </recommendedName>
</protein>
<dbReference type="EMBL" id="MRZV01000034">
    <property type="protein sequence ID" value="PIK61358.1"/>
    <property type="molecule type" value="Genomic_DNA"/>
</dbReference>
<evidence type="ECO:0000256" key="16">
    <source>
        <dbReference type="PIRSR" id="PIRSR000615-1"/>
    </source>
</evidence>
<dbReference type="PANTHER" id="PTHR24416">
    <property type="entry name" value="TYROSINE-PROTEIN KINASE RECEPTOR"/>
    <property type="match status" value="1"/>
</dbReference>
<feature type="domain" description="Protein kinase" evidence="22">
    <location>
        <begin position="627"/>
        <end position="904"/>
    </location>
</feature>
<evidence type="ECO:0000256" key="19">
    <source>
        <dbReference type="PROSITE-ProRule" id="PRU10141"/>
    </source>
</evidence>
<dbReference type="GO" id="GO:0007169">
    <property type="term" value="P:cell surface receptor protein tyrosine kinase signaling pathway"/>
    <property type="evidence" value="ECO:0007669"/>
    <property type="project" value="TreeGrafter"/>
</dbReference>
<dbReference type="PANTHER" id="PTHR24416:SF621">
    <property type="entry name" value="TYROSINE KINASE RECEPTOR CAD96CA"/>
    <property type="match status" value="1"/>
</dbReference>
<comment type="subcellular location">
    <subcellularLocation>
        <location evidence="1">Membrane</location>
        <topology evidence="1">Single-pass type I membrane protein</topology>
    </subcellularLocation>
</comment>
<feature type="region of interest" description="Disordered" evidence="20">
    <location>
        <begin position="418"/>
        <end position="485"/>
    </location>
</feature>
<feature type="compositionally biased region" description="Polar residues" evidence="20">
    <location>
        <begin position="418"/>
        <end position="430"/>
    </location>
</feature>
<dbReference type="InterPro" id="IPR003598">
    <property type="entry name" value="Ig_sub2"/>
</dbReference>
<feature type="binding site" evidence="18">
    <location>
        <position position="774"/>
    </location>
    <ligand>
        <name>Mg(2+)</name>
        <dbReference type="ChEBI" id="CHEBI:18420"/>
    </ligand>
</feature>
<sequence length="929" mass="102880">MYEIAVIENNVTIKRFAEGHVVIQASPDGAVSYDTPVSIKCTFNITTIEPASMKWSHDGVEVESNLNNAKYNIVHQPKEPPETIITIPHCGEGDAGIWQCTATFTNKRMIGVPRSSSYTAESRYHLKVGVPRIQNISGELVTSVGQLVNLKCNATGDPEPRVSWTTSSSSSNHPSGNLTAPDEELSFTVMEVSDGGNYMCIAVNILGRDNATVRVHVNHAPTFPASQQPSVIRGRVGVLVTLSVTVSAYPYPSVTWYKEGVPITDASLLTSNKVEGIYSLQFVPDHTNFGRYSCTLENKFGRIEQSILLIPAGPPLTPLSVTSSSVTLTSIILHVDSPIIAGGNPTTMFKIVYREIGRVTMVLKQFPATQEIYSLGFERRLHTPSLFPLVIKPDGAIIPKYFSFQREWHQVVVTTPSPGNVPTTLSQGPSLNNTDTNNTLPTAPSAGFTSVVNPPATQSSNPTTLPVQPGKHNESFTQTSAPGQTVDRMTSKAVRHSQTPLIEVIPDVNASLPNSSNSQGNVTEGDLTPSRPASQKSAIVIICLVLVSIVCMMIVGFCLFMASTLPVNRWLKRRRKPNDNMRDSLYERPTSLTSDCSIQYRIRPFPSLISSFFMTPPVNIEFPRERLHLKNLIGQGSFGVVYQAEAVGIVQSNVSTSVAVKMLREDYNEIHEVGFQKELEVMMRLKPHPFIVTLFGCCTTSEPQMIIMEYLSLGNLLTHLRQSRQHVTNQITQRVSLSTTLSPTDLIKYGYEIANGMSYLASMKCIHRDLAARNILRSGEDVCKLSNFSHSRDVIKDGIAHRKTQGRSSIRWMATESLLENAFTIRSNVWSFGVLLWEIVTIGSYPYAGITSGKLTRFLQDGKRMTKPDHCSNEIYSLMMQCWQTDPRKRPTFDDLSRRLEAVLSESRNYLVLEGFEDCIYECAENLPK</sequence>
<dbReference type="InterPro" id="IPR020635">
    <property type="entry name" value="Tyr_kinase_cat_dom"/>
</dbReference>
<evidence type="ECO:0000313" key="25">
    <source>
        <dbReference type="Proteomes" id="UP000230750"/>
    </source>
</evidence>
<dbReference type="OrthoDB" id="3256376at2759"/>
<dbReference type="SMART" id="SM00409">
    <property type="entry name" value="IG"/>
    <property type="match status" value="3"/>
</dbReference>
<keyword evidence="4 21" id="KW-0812">Transmembrane</keyword>
<dbReference type="GO" id="GO:0005886">
    <property type="term" value="C:plasma membrane"/>
    <property type="evidence" value="ECO:0007669"/>
    <property type="project" value="TreeGrafter"/>
</dbReference>
<evidence type="ECO:0000256" key="9">
    <source>
        <dbReference type="ARBA" id="ARBA00022989"/>
    </source>
</evidence>
<reference evidence="24 25" key="1">
    <citation type="journal article" date="2017" name="PLoS Biol.">
        <title>The sea cucumber genome provides insights into morphological evolution and visceral regeneration.</title>
        <authorList>
            <person name="Zhang X."/>
            <person name="Sun L."/>
            <person name="Yuan J."/>
            <person name="Sun Y."/>
            <person name="Gao Y."/>
            <person name="Zhang L."/>
            <person name="Li S."/>
            <person name="Dai H."/>
            <person name="Hamel J.F."/>
            <person name="Liu C."/>
            <person name="Yu Y."/>
            <person name="Liu S."/>
            <person name="Lin W."/>
            <person name="Guo K."/>
            <person name="Jin S."/>
            <person name="Xu P."/>
            <person name="Storey K.B."/>
            <person name="Huan P."/>
            <person name="Zhang T."/>
            <person name="Zhou Y."/>
            <person name="Zhang J."/>
            <person name="Lin C."/>
            <person name="Li X."/>
            <person name="Xing L."/>
            <person name="Huo D."/>
            <person name="Sun M."/>
            <person name="Wang L."/>
            <person name="Mercier A."/>
            <person name="Li F."/>
            <person name="Yang H."/>
            <person name="Xiang J."/>
        </authorList>
    </citation>
    <scope>NUCLEOTIDE SEQUENCE [LARGE SCALE GENOMIC DNA]</scope>
    <source>
        <strain evidence="24">Shaxun</strain>
        <tissue evidence="24">Muscle</tissue>
    </source>
</reference>
<dbReference type="Gene3D" id="2.60.40.10">
    <property type="entry name" value="Immunoglobulins"/>
    <property type="match status" value="3"/>
</dbReference>
<dbReference type="CDD" id="cd00096">
    <property type="entry name" value="Ig"/>
    <property type="match status" value="1"/>
</dbReference>
<dbReference type="InterPro" id="IPR013098">
    <property type="entry name" value="Ig_I-set"/>
</dbReference>
<keyword evidence="11" id="KW-0829">Tyrosine-protein kinase</keyword>
<evidence type="ECO:0000256" key="3">
    <source>
        <dbReference type="ARBA" id="ARBA00022679"/>
    </source>
</evidence>
<feature type="transmembrane region" description="Helical" evidence="21">
    <location>
        <begin position="538"/>
        <end position="567"/>
    </location>
</feature>
<feature type="domain" description="Ig-like" evidence="23">
    <location>
        <begin position="221"/>
        <end position="310"/>
    </location>
</feature>